<sequence length="534" mass="62259">MSSLYGDCIGHILKFLPLNGLLPVILINKTWHSGLTQSVWHALFMSYLEKEMTNVKLTSYCVKLYRKLFGDDHHVIEELLLYDITQDEKKVSNAKKKSIDYHKSLKSYVIGKLIGREGKELKKLIRFPLQKVFGEGDGRRIDRIVAFERKWKKVSEFLNERVSFHKDGLKKQHISNSINEMLMKRVKYDLKLVFKQDKIASFELGRKISIEIASGQLLQRFRVMIFVQLFYQYFDSSLLMSDQLQLITETNEIPIELFNAFTFETFKIVLDFISKYCPKNVQSIRNHIENDTSKDASLKSFLFEKPQRFLGHYLIGKFGISLFADISDGFEYCLAEYRFEIPNFLVDCLVYRTDKIDETKKLDMVDTYSKYHNIPYLNVDFIVQIINSASVALLGCGHKKYILISNIEILLSKIEDDPEIPLIFRITTCQLGDCWIPAEFHTLVQVIFNFSNKVFDENVQPPYCDPLIFISSQLNAFVKFDVQGWVDLFLEFLKKGSKKKFVDSSGRSFENIVMSKSFPSSIREILVDYLVDYE</sequence>
<dbReference type="KEGG" id="ngr:NAEGRDRAFT_75818"/>
<dbReference type="InParanoid" id="D2W346"/>
<dbReference type="VEuPathDB" id="AmoebaDB:NAEGRDRAFT_75818"/>
<evidence type="ECO:0000313" key="1">
    <source>
        <dbReference type="EMBL" id="EFC36550.1"/>
    </source>
</evidence>
<protein>
    <submittedName>
        <fullName evidence="1">Predicted protein</fullName>
    </submittedName>
</protein>
<keyword evidence="2" id="KW-1185">Reference proteome</keyword>
<organism evidence="2">
    <name type="scientific">Naegleria gruberi</name>
    <name type="common">Amoeba</name>
    <dbReference type="NCBI Taxonomy" id="5762"/>
    <lineage>
        <taxon>Eukaryota</taxon>
        <taxon>Discoba</taxon>
        <taxon>Heterolobosea</taxon>
        <taxon>Tetramitia</taxon>
        <taxon>Eutetramitia</taxon>
        <taxon>Vahlkampfiidae</taxon>
        <taxon>Naegleria</taxon>
    </lineage>
</organism>
<dbReference type="AlphaFoldDB" id="D2W346"/>
<evidence type="ECO:0000313" key="2">
    <source>
        <dbReference type="Proteomes" id="UP000006671"/>
    </source>
</evidence>
<dbReference type="Proteomes" id="UP000006671">
    <property type="component" value="Unassembled WGS sequence"/>
</dbReference>
<dbReference type="EMBL" id="GG738929">
    <property type="protein sequence ID" value="EFC36550.1"/>
    <property type="molecule type" value="Genomic_DNA"/>
</dbReference>
<dbReference type="RefSeq" id="XP_002669294.1">
    <property type="nucleotide sequence ID" value="XM_002669248.1"/>
</dbReference>
<proteinExistence type="predicted"/>
<dbReference type="GeneID" id="8856537"/>
<accession>D2W346</accession>
<reference evidence="1 2" key="1">
    <citation type="journal article" date="2010" name="Cell">
        <title>The genome of Naegleria gruberi illuminates early eukaryotic versatility.</title>
        <authorList>
            <person name="Fritz-Laylin L.K."/>
            <person name="Prochnik S.E."/>
            <person name="Ginger M.L."/>
            <person name="Dacks J.B."/>
            <person name="Carpenter M.L."/>
            <person name="Field M.C."/>
            <person name="Kuo A."/>
            <person name="Paredez A."/>
            <person name="Chapman J."/>
            <person name="Pham J."/>
            <person name="Shu S."/>
            <person name="Neupane R."/>
            <person name="Cipriano M."/>
            <person name="Mancuso J."/>
            <person name="Tu H."/>
            <person name="Salamov A."/>
            <person name="Lindquist E."/>
            <person name="Shapiro H."/>
            <person name="Lucas S."/>
            <person name="Grigoriev I.V."/>
            <person name="Cande W.Z."/>
            <person name="Fulton C."/>
            <person name="Rokhsar D.S."/>
            <person name="Dawson S.C."/>
        </authorList>
    </citation>
    <scope>NUCLEOTIDE SEQUENCE [LARGE SCALE GENOMIC DNA]</scope>
    <source>
        <strain evidence="1 2">NEG-M</strain>
    </source>
</reference>
<gene>
    <name evidence="1" type="ORF">NAEGRDRAFT_75818</name>
</gene>
<name>D2W346_NAEGR</name>